<feature type="domain" description="Potassium channel inwardly rectifying transmembrane" evidence="15">
    <location>
        <begin position="41"/>
        <end position="177"/>
    </location>
</feature>
<evidence type="ECO:0000256" key="4">
    <source>
        <dbReference type="ARBA" id="ARBA00022692"/>
    </source>
</evidence>
<evidence type="ECO:0000256" key="8">
    <source>
        <dbReference type="ARBA" id="ARBA00023065"/>
    </source>
</evidence>
<dbReference type="InterPro" id="IPR014756">
    <property type="entry name" value="Ig_E-set"/>
</dbReference>
<dbReference type="FunFam" id="2.60.40.1400:FF:000003">
    <property type="entry name" value="Potassium voltage-gated channel subfamily J member 16"/>
    <property type="match status" value="1"/>
</dbReference>
<dbReference type="PANTHER" id="PTHR11767">
    <property type="entry name" value="INWARD RECTIFIER POTASSIUM CHANNEL"/>
    <property type="match status" value="1"/>
</dbReference>
<evidence type="ECO:0000256" key="9">
    <source>
        <dbReference type="ARBA" id="ARBA00023136"/>
    </source>
</evidence>
<dbReference type="Pfam" id="PF17655">
    <property type="entry name" value="IRK_C"/>
    <property type="match status" value="1"/>
</dbReference>
<keyword evidence="8 13" id="KW-0406">Ion transport</keyword>
<keyword evidence="9 14" id="KW-0472">Membrane</keyword>
<evidence type="ECO:0000256" key="1">
    <source>
        <dbReference type="ARBA" id="ARBA00004141"/>
    </source>
</evidence>
<keyword evidence="18" id="KW-1185">Reference proteome</keyword>
<evidence type="ECO:0000256" key="14">
    <source>
        <dbReference type="SAM" id="Phobius"/>
    </source>
</evidence>
<feature type="site" description="Role in the control of polyamine-mediated channel gating and in the blocking by intracellular magnesium" evidence="12">
    <location>
        <position position="164"/>
    </location>
</feature>
<dbReference type="GeneID" id="108429218"/>
<accession>A0AAR2JS82</accession>
<dbReference type="InterPro" id="IPR040445">
    <property type="entry name" value="Kir_TM"/>
</dbReference>
<comment type="catalytic activity">
    <reaction evidence="11">
        <text>K(+)(in) = K(+)(out)</text>
        <dbReference type="Rhea" id="RHEA:29463"/>
        <dbReference type="ChEBI" id="CHEBI:29103"/>
    </reaction>
</comment>
<dbReference type="Pfam" id="PF01007">
    <property type="entry name" value="IRK"/>
    <property type="match status" value="1"/>
</dbReference>
<evidence type="ECO:0000256" key="12">
    <source>
        <dbReference type="PIRSR" id="PIRSR005465-1"/>
    </source>
</evidence>
<dbReference type="GO" id="GO:0034702">
    <property type="term" value="C:monoatomic ion channel complex"/>
    <property type="evidence" value="ECO:0007669"/>
    <property type="project" value="UniProtKB-KW"/>
</dbReference>
<keyword evidence="5 13" id="KW-0851">Voltage-gated channel</keyword>
<evidence type="ECO:0000256" key="11">
    <source>
        <dbReference type="ARBA" id="ARBA00034430"/>
    </source>
</evidence>
<dbReference type="PIRSF" id="PIRSF005465">
    <property type="entry name" value="GIRK_kir"/>
    <property type="match status" value="1"/>
</dbReference>
<evidence type="ECO:0000256" key="10">
    <source>
        <dbReference type="ARBA" id="ARBA00023303"/>
    </source>
</evidence>
<evidence type="ECO:0000313" key="18">
    <source>
        <dbReference type="Proteomes" id="UP001501920"/>
    </source>
</evidence>
<dbReference type="RefSeq" id="XP_017556304.1">
    <property type="nucleotide sequence ID" value="XM_017700815.2"/>
</dbReference>
<dbReference type="PRINTS" id="PR01320">
    <property type="entry name" value="KIRCHANNEL"/>
</dbReference>
<dbReference type="SUPFAM" id="SSF81296">
    <property type="entry name" value="E set domains"/>
    <property type="match status" value="1"/>
</dbReference>
<dbReference type="GO" id="GO:0034765">
    <property type="term" value="P:regulation of monoatomic ion transmembrane transport"/>
    <property type="evidence" value="ECO:0007669"/>
    <property type="project" value="TreeGrafter"/>
</dbReference>
<keyword evidence="6 13" id="KW-0630">Potassium</keyword>
<dbReference type="InterPro" id="IPR041647">
    <property type="entry name" value="IRK_C"/>
</dbReference>
<sequence>MNSSTAQSSTIQHKYSNIQHCNNDLSICTDDGCYSKKRRYVRKDGSCNMVFRHVPGEWLLYVTDIFTTLVEIRWRVMFLTFALSYILSWLFFGILFWIIALANGDVKDPMNEPCIYEVRSFTAAFLFSLETQTTIGYGARGMSENCMLAIIIVTIQDIISVFIDTFIIGIVIAKMASARKRAQTVGFSNTAVINLRNAHLCLSWRVGDFRRNHIVEGTAHAQLVQQTAHMTGKVDISYHDLQIQNSHIILATPATIVHIIGPSSPMYKIGLQDLRRDSFELVVSFTYTDDCTGILHQTRTSYTPNEILWGQQFQEMLRVNRKHYRVDYALFHQTIKVPLPEISAEEYELKKHSACPQHELQNVSPSEVSQELF</sequence>
<dbReference type="GO" id="GO:1990573">
    <property type="term" value="P:potassium ion import across plasma membrane"/>
    <property type="evidence" value="ECO:0007669"/>
    <property type="project" value="TreeGrafter"/>
</dbReference>
<evidence type="ECO:0000256" key="2">
    <source>
        <dbReference type="ARBA" id="ARBA00022448"/>
    </source>
</evidence>
<dbReference type="Gene3D" id="2.60.40.1400">
    <property type="entry name" value="G protein-activated inward rectifier potassium channel 1"/>
    <property type="match status" value="1"/>
</dbReference>
<keyword evidence="10 13" id="KW-0407">Ion channel</keyword>
<dbReference type="Ensembl" id="ENSPNAT00000069760.1">
    <property type="protein sequence ID" value="ENSPNAP00000054875.1"/>
    <property type="gene ID" value="ENSPNAG00000035749.1"/>
</dbReference>
<dbReference type="CTD" id="100001432"/>
<keyword evidence="7 14" id="KW-1133">Transmembrane helix</keyword>
<feature type="transmembrane region" description="Helical" evidence="14">
    <location>
        <begin position="76"/>
        <end position="100"/>
    </location>
</feature>
<comment type="subcellular location">
    <subcellularLocation>
        <location evidence="1 13">Membrane</location>
        <topology evidence="1 13">Multi-pass membrane protein</topology>
    </subcellularLocation>
</comment>
<dbReference type="GO" id="GO:0005886">
    <property type="term" value="C:plasma membrane"/>
    <property type="evidence" value="ECO:0007669"/>
    <property type="project" value="TreeGrafter"/>
</dbReference>
<dbReference type="FunFam" id="1.10.287.70:FF:000019">
    <property type="entry name" value="G protein-activated inward rectifier potassium channel 1"/>
    <property type="match status" value="1"/>
</dbReference>
<evidence type="ECO:0000256" key="3">
    <source>
        <dbReference type="ARBA" id="ARBA00022538"/>
    </source>
</evidence>
<organism evidence="17 18">
    <name type="scientific">Pygocentrus nattereri</name>
    <name type="common">Red-bellied piranha</name>
    <dbReference type="NCBI Taxonomy" id="42514"/>
    <lineage>
        <taxon>Eukaryota</taxon>
        <taxon>Metazoa</taxon>
        <taxon>Chordata</taxon>
        <taxon>Craniata</taxon>
        <taxon>Vertebrata</taxon>
        <taxon>Euteleostomi</taxon>
        <taxon>Actinopterygii</taxon>
        <taxon>Neopterygii</taxon>
        <taxon>Teleostei</taxon>
        <taxon>Ostariophysi</taxon>
        <taxon>Characiformes</taxon>
        <taxon>Characoidei</taxon>
        <taxon>Pygocentrus</taxon>
    </lineage>
</organism>
<dbReference type="AlphaFoldDB" id="A0AAR2JS82"/>
<keyword evidence="2 13" id="KW-0813">Transport</keyword>
<name>A0AAR2JS82_PYGNA</name>
<dbReference type="GO" id="GO:0007399">
    <property type="term" value="P:nervous system development"/>
    <property type="evidence" value="ECO:0007669"/>
    <property type="project" value="UniProtKB-ARBA"/>
</dbReference>
<feature type="domain" description="Inward rectifier potassium channel C-terminal" evidence="16">
    <location>
        <begin position="186"/>
        <end position="350"/>
    </location>
</feature>
<dbReference type="InterPro" id="IPR013518">
    <property type="entry name" value="K_chnl_inward-rec_Kir_cyto"/>
</dbReference>
<protein>
    <submittedName>
        <fullName evidence="17">Potassium inwardly rectifying channel subfamily J member 16a</fullName>
    </submittedName>
</protein>
<dbReference type="GeneTree" id="ENSGT01030000234586"/>
<keyword evidence="4 13" id="KW-0812">Transmembrane</keyword>
<dbReference type="Gene3D" id="1.10.287.70">
    <property type="match status" value="1"/>
</dbReference>
<dbReference type="Proteomes" id="UP001501920">
    <property type="component" value="Chromosome 13"/>
</dbReference>
<evidence type="ECO:0000259" key="15">
    <source>
        <dbReference type="Pfam" id="PF01007"/>
    </source>
</evidence>
<evidence type="ECO:0000256" key="6">
    <source>
        <dbReference type="ARBA" id="ARBA00022958"/>
    </source>
</evidence>
<evidence type="ECO:0000259" key="16">
    <source>
        <dbReference type="Pfam" id="PF17655"/>
    </source>
</evidence>
<feature type="transmembrane region" description="Helical" evidence="14">
    <location>
        <begin position="147"/>
        <end position="173"/>
    </location>
</feature>
<comment type="similarity">
    <text evidence="13">Belongs to the inward rectifier-type potassium channel (TC 1.A.2.1) family.</text>
</comment>
<keyword evidence="3 13" id="KW-0633">Potassium transport</keyword>
<reference evidence="17" key="2">
    <citation type="submission" date="2025-08" db="UniProtKB">
        <authorList>
            <consortium name="Ensembl"/>
        </authorList>
    </citation>
    <scope>IDENTIFICATION</scope>
</reference>
<dbReference type="GO" id="GO:0005242">
    <property type="term" value="F:inward rectifier potassium channel activity"/>
    <property type="evidence" value="ECO:0007669"/>
    <property type="project" value="InterPro"/>
</dbReference>
<evidence type="ECO:0000256" key="5">
    <source>
        <dbReference type="ARBA" id="ARBA00022882"/>
    </source>
</evidence>
<dbReference type="PANTHER" id="PTHR11767:SF24">
    <property type="entry name" value="INWARD RECTIFIER POTASSIUM CHANNEL 16"/>
    <property type="match status" value="1"/>
</dbReference>
<reference evidence="17" key="3">
    <citation type="submission" date="2025-09" db="UniProtKB">
        <authorList>
            <consortium name="Ensembl"/>
        </authorList>
    </citation>
    <scope>IDENTIFICATION</scope>
</reference>
<proteinExistence type="inferred from homology"/>
<evidence type="ECO:0000256" key="7">
    <source>
        <dbReference type="ARBA" id="ARBA00022989"/>
    </source>
</evidence>
<dbReference type="SUPFAM" id="SSF81324">
    <property type="entry name" value="Voltage-gated potassium channels"/>
    <property type="match status" value="1"/>
</dbReference>
<reference evidence="17 18" key="1">
    <citation type="submission" date="2020-10" db="EMBL/GenBank/DDBJ databases">
        <title>Pygocentrus nattereri (red-bellied piranha) genome, fPygNat1, primary haplotype.</title>
        <authorList>
            <person name="Myers G."/>
            <person name="Meyer A."/>
            <person name="Karagic N."/>
            <person name="Pippel M."/>
            <person name="Winkler S."/>
            <person name="Tracey A."/>
            <person name="Wood J."/>
            <person name="Formenti G."/>
            <person name="Howe K."/>
            <person name="Fedrigo O."/>
            <person name="Jarvis E.D."/>
        </authorList>
    </citation>
    <scope>NUCLEOTIDE SEQUENCE [LARGE SCALE GENOMIC DNA]</scope>
</reference>
<dbReference type="InterPro" id="IPR016449">
    <property type="entry name" value="K_chnl_inward-rec_Kir"/>
</dbReference>
<evidence type="ECO:0000256" key="13">
    <source>
        <dbReference type="RuleBase" id="RU003822"/>
    </source>
</evidence>
<evidence type="ECO:0000313" key="17">
    <source>
        <dbReference type="Ensembl" id="ENSPNAP00000054875.1"/>
    </source>
</evidence>